<accession>A0ABV5V6A6</accession>
<proteinExistence type="predicted"/>
<evidence type="ECO:0008006" key="3">
    <source>
        <dbReference type="Google" id="ProtNLM"/>
    </source>
</evidence>
<keyword evidence="2" id="KW-1185">Reference proteome</keyword>
<dbReference type="RefSeq" id="WP_181409579.1">
    <property type="nucleotide sequence ID" value="NZ_JBHMAX010000028.1"/>
</dbReference>
<organism evidence="1 2">
    <name type="scientific">Ornithinimicrobium kibberense</name>
    <dbReference type="NCBI Taxonomy" id="282060"/>
    <lineage>
        <taxon>Bacteria</taxon>
        <taxon>Bacillati</taxon>
        <taxon>Actinomycetota</taxon>
        <taxon>Actinomycetes</taxon>
        <taxon>Micrococcales</taxon>
        <taxon>Ornithinimicrobiaceae</taxon>
        <taxon>Ornithinimicrobium</taxon>
    </lineage>
</organism>
<evidence type="ECO:0000313" key="1">
    <source>
        <dbReference type="EMBL" id="MFB9733260.1"/>
    </source>
</evidence>
<evidence type="ECO:0000313" key="2">
    <source>
        <dbReference type="Proteomes" id="UP001589613"/>
    </source>
</evidence>
<name>A0ABV5V6A6_9MICO</name>
<gene>
    <name evidence="1" type="ORF">ACFFN0_14525</name>
</gene>
<sequence length="47" mass="5213">MADPVRAQRLNAARAVVSGFRADLTDEDASHITRADQDLYDEKGLPR</sequence>
<dbReference type="Proteomes" id="UP001589613">
    <property type="component" value="Unassembled WGS sequence"/>
</dbReference>
<comment type="caution">
    <text evidence="1">The sequence shown here is derived from an EMBL/GenBank/DDBJ whole genome shotgun (WGS) entry which is preliminary data.</text>
</comment>
<dbReference type="EMBL" id="JBHMAX010000028">
    <property type="protein sequence ID" value="MFB9733260.1"/>
    <property type="molecule type" value="Genomic_DNA"/>
</dbReference>
<reference evidence="1 2" key="1">
    <citation type="submission" date="2024-09" db="EMBL/GenBank/DDBJ databases">
        <authorList>
            <person name="Sun Q."/>
            <person name="Mori K."/>
        </authorList>
    </citation>
    <scope>NUCLEOTIDE SEQUENCE [LARGE SCALE GENOMIC DNA]</scope>
    <source>
        <strain evidence="1 2">JCM 12763</strain>
    </source>
</reference>
<protein>
    <recommendedName>
        <fullName evidence="3">Antitoxin VbhA domain-containing protein</fullName>
    </recommendedName>
</protein>